<evidence type="ECO:0000313" key="3">
    <source>
        <dbReference type="Proteomes" id="UP001221757"/>
    </source>
</evidence>
<gene>
    <name evidence="2" type="ORF">B0H17DRAFT_1050073</name>
</gene>
<evidence type="ECO:0008006" key="4">
    <source>
        <dbReference type="Google" id="ProtNLM"/>
    </source>
</evidence>
<evidence type="ECO:0000256" key="1">
    <source>
        <dbReference type="SAM" id="SignalP"/>
    </source>
</evidence>
<name>A0AAD7DUF6_MYCRO</name>
<dbReference type="Proteomes" id="UP001221757">
    <property type="component" value="Unassembled WGS sequence"/>
</dbReference>
<accession>A0AAD7DUF6</accession>
<evidence type="ECO:0000313" key="2">
    <source>
        <dbReference type="EMBL" id="KAJ7698562.1"/>
    </source>
</evidence>
<organism evidence="2 3">
    <name type="scientific">Mycena rosella</name>
    <name type="common">Pink bonnet</name>
    <name type="synonym">Agaricus rosellus</name>
    <dbReference type="NCBI Taxonomy" id="1033263"/>
    <lineage>
        <taxon>Eukaryota</taxon>
        <taxon>Fungi</taxon>
        <taxon>Dikarya</taxon>
        <taxon>Basidiomycota</taxon>
        <taxon>Agaricomycotina</taxon>
        <taxon>Agaricomycetes</taxon>
        <taxon>Agaricomycetidae</taxon>
        <taxon>Agaricales</taxon>
        <taxon>Marasmiineae</taxon>
        <taxon>Mycenaceae</taxon>
        <taxon>Mycena</taxon>
    </lineage>
</organism>
<reference evidence="2" key="1">
    <citation type="submission" date="2023-03" db="EMBL/GenBank/DDBJ databases">
        <title>Massive genome expansion in bonnet fungi (Mycena s.s.) driven by repeated elements and novel gene families across ecological guilds.</title>
        <authorList>
            <consortium name="Lawrence Berkeley National Laboratory"/>
            <person name="Harder C.B."/>
            <person name="Miyauchi S."/>
            <person name="Viragh M."/>
            <person name="Kuo A."/>
            <person name="Thoen E."/>
            <person name="Andreopoulos B."/>
            <person name="Lu D."/>
            <person name="Skrede I."/>
            <person name="Drula E."/>
            <person name="Henrissat B."/>
            <person name="Morin E."/>
            <person name="Kohler A."/>
            <person name="Barry K."/>
            <person name="LaButti K."/>
            <person name="Morin E."/>
            <person name="Salamov A."/>
            <person name="Lipzen A."/>
            <person name="Mereny Z."/>
            <person name="Hegedus B."/>
            <person name="Baldrian P."/>
            <person name="Stursova M."/>
            <person name="Weitz H."/>
            <person name="Taylor A."/>
            <person name="Grigoriev I.V."/>
            <person name="Nagy L.G."/>
            <person name="Martin F."/>
            <person name="Kauserud H."/>
        </authorList>
    </citation>
    <scope>NUCLEOTIDE SEQUENCE</scope>
    <source>
        <strain evidence="2">CBHHK067</strain>
    </source>
</reference>
<proteinExistence type="predicted"/>
<feature type="signal peptide" evidence="1">
    <location>
        <begin position="1"/>
        <end position="16"/>
    </location>
</feature>
<comment type="caution">
    <text evidence="2">The sequence shown here is derived from an EMBL/GenBank/DDBJ whole genome shotgun (WGS) entry which is preliminary data.</text>
</comment>
<dbReference type="AlphaFoldDB" id="A0AAD7DUF6"/>
<sequence length="217" mass="25004">MILAILAACQNLRALACHLAPLEILRGSTEPFPPWLLSLHLELTEYMGITWHDTPTKWTRLELSTHGTAFLHNITRLRLPCHIPFDESFPAQHLPRLTHLAMGSATQWSRSPVEYATYLRDFARFLEPVWALTSLQLAVLVFRPRSRWSFHPPPSEAWQTRELVQAARKCGPSIFACCLSDRRFRESMFWDKCVTEGEDIWTLAQKQASLFDSVTED</sequence>
<feature type="chain" id="PRO_5042246239" description="F-box domain-containing protein" evidence="1">
    <location>
        <begin position="17"/>
        <end position="217"/>
    </location>
</feature>
<keyword evidence="3" id="KW-1185">Reference proteome</keyword>
<dbReference type="EMBL" id="JARKIE010000025">
    <property type="protein sequence ID" value="KAJ7698562.1"/>
    <property type="molecule type" value="Genomic_DNA"/>
</dbReference>
<protein>
    <recommendedName>
        <fullName evidence="4">F-box domain-containing protein</fullName>
    </recommendedName>
</protein>
<keyword evidence="1" id="KW-0732">Signal</keyword>